<accession>A0ABX7PAV4</accession>
<dbReference type="SUPFAM" id="SSF48452">
    <property type="entry name" value="TPR-like"/>
    <property type="match status" value="2"/>
</dbReference>
<dbReference type="InterPro" id="IPR011990">
    <property type="entry name" value="TPR-like_helical_dom_sf"/>
</dbReference>
<dbReference type="EMBL" id="CP071090">
    <property type="protein sequence ID" value="QSQ27654.1"/>
    <property type="molecule type" value="Genomic_DNA"/>
</dbReference>
<name>A0ABX7PAV4_9BACT</name>
<dbReference type="Proteomes" id="UP000662747">
    <property type="component" value="Chromosome"/>
</dbReference>
<evidence type="ECO:0008006" key="5">
    <source>
        <dbReference type="Google" id="ProtNLM"/>
    </source>
</evidence>
<dbReference type="SMART" id="SM00028">
    <property type="entry name" value="TPR"/>
    <property type="match status" value="2"/>
</dbReference>
<feature type="compositionally biased region" description="Basic and acidic residues" evidence="2">
    <location>
        <begin position="34"/>
        <end position="45"/>
    </location>
</feature>
<evidence type="ECO:0000256" key="2">
    <source>
        <dbReference type="SAM" id="MobiDB-lite"/>
    </source>
</evidence>
<dbReference type="PANTHER" id="PTHR45588:SF1">
    <property type="entry name" value="WW DOMAIN-CONTAINING PROTEIN"/>
    <property type="match status" value="1"/>
</dbReference>
<dbReference type="InterPro" id="IPR019734">
    <property type="entry name" value="TPR_rpt"/>
</dbReference>
<dbReference type="PROSITE" id="PS50005">
    <property type="entry name" value="TPR"/>
    <property type="match status" value="1"/>
</dbReference>
<keyword evidence="4" id="KW-1185">Reference proteome</keyword>
<sequence>MRAPVLLAFTLSMLLLPGSDARSPVARLGSQEEAGARAHEQHDTPPQELTLSSLAEGAILFDNLGTWHRPVTTTSKEAQAYFDQGLRLAYAFNHDEAARSFARAAQLDPTCAMCFWGVALVLGPNYNVPMLPDRAAVAWEGVRKAQALAPRVTPVEQALIGAVSRRYAGPEPRSPVEMKPFSEAYANAMRDVARRFPEDLDVQVLFAESLMDLNPWKLWTLDGKPAPGTEEIVSRLESVLAREPNHPGANHYYIHAVEASGHPERALPSARRLPGLMPGAGHVVHMPAHIYQRVGMYAEASEANRRAVAADEAYLRQVKPIGYYPMYLAHNWGFLAFSASMEGRGEESVRAARASASVLPPEMLGMMPGMDFFVSEPLLAMVRFGRYDELLAEPRPDAKYPVHLGLWLHAHGLALAAKGRFDEARADHDELVKLAAGAPADLPAGNNTARDVLNVAALVLEASLAERQRHSDALERWDAAVKAADTLAYSEPSDWFYPVRHYQGAALLDAKRWKEAEAVYREDLRRNPGNGWALFGLAQALEGQGRSAEAAQVRQQFEKAWAHADFRLTRTAL</sequence>
<dbReference type="Gene3D" id="1.25.40.10">
    <property type="entry name" value="Tetratricopeptide repeat domain"/>
    <property type="match status" value="2"/>
</dbReference>
<feature type="repeat" description="TPR" evidence="1">
    <location>
        <begin position="78"/>
        <end position="111"/>
    </location>
</feature>
<feature type="region of interest" description="Disordered" evidence="2">
    <location>
        <begin position="25"/>
        <end position="46"/>
    </location>
</feature>
<keyword evidence="1" id="KW-0802">TPR repeat</keyword>
<evidence type="ECO:0000313" key="4">
    <source>
        <dbReference type="Proteomes" id="UP000662747"/>
    </source>
</evidence>
<dbReference type="RefSeq" id="WP_206729173.1">
    <property type="nucleotide sequence ID" value="NZ_CP071090.1"/>
</dbReference>
<dbReference type="PANTHER" id="PTHR45588">
    <property type="entry name" value="TPR DOMAIN-CONTAINING PROTEIN"/>
    <property type="match status" value="1"/>
</dbReference>
<gene>
    <name evidence="3" type="ORF">JY651_23300</name>
</gene>
<organism evidence="3 4">
    <name type="scientific">Pyxidicoccus parkwayensis</name>
    <dbReference type="NCBI Taxonomy" id="2813578"/>
    <lineage>
        <taxon>Bacteria</taxon>
        <taxon>Pseudomonadati</taxon>
        <taxon>Myxococcota</taxon>
        <taxon>Myxococcia</taxon>
        <taxon>Myxococcales</taxon>
        <taxon>Cystobacterineae</taxon>
        <taxon>Myxococcaceae</taxon>
        <taxon>Pyxidicoccus</taxon>
    </lineage>
</organism>
<protein>
    <recommendedName>
        <fullName evidence="5">Tetratricopeptide repeat protein</fullName>
    </recommendedName>
</protein>
<proteinExistence type="predicted"/>
<evidence type="ECO:0000256" key="1">
    <source>
        <dbReference type="PROSITE-ProRule" id="PRU00339"/>
    </source>
</evidence>
<reference evidence="3 4" key="1">
    <citation type="submission" date="2021-02" db="EMBL/GenBank/DDBJ databases">
        <title>De Novo genome assembly of isolated myxobacteria.</title>
        <authorList>
            <person name="Stevens D.C."/>
        </authorList>
    </citation>
    <scope>NUCLEOTIDE SEQUENCE [LARGE SCALE GENOMIC DNA]</scope>
    <source>
        <strain evidence="4">SCPEA02</strain>
    </source>
</reference>
<evidence type="ECO:0000313" key="3">
    <source>
        <dbReference type="EMBL" id="QSQ27654.1"/>
    </source>
</evidence>
<dbReference type="Pfam" id="PF14559">
    <property type="entry name" value="TPR_19"/>
    <property type="match status" value="1"/>
</dbReference>